<dbReference type="GO" id="GO:0003677">
    <property type="term" value="F:DNA binding"/>
    <property type="evidence" value="ECO:0007669"/>
    <property type="project" value="UniProtKB-KW"/>
</dbReference>
<dbReference type="InterPro" id="IPR036236">
    <property type="entry name" value="Znf_C2H2_sf"/>
</dbReference>
<evidence type="ECO:0000256" key="4">
    <source>
        <dbReference type="ARBA" id="ARBA00022771"/>
    </source>
</evidence>
<dbReference type="PANTHER" id="PTHR24392">
    <property type="entry name" value="ZINC FINGER PROTEIN"/>
    <property type="match status" value="1"/>
</dbReference>
<accession>A0A9J7HSP8</accession>
<keyword evidence="7" id="KW-0539">Nucleus</keyword>
<dbReference type="SUPFAM" id="SSF57667">
    <property type="entry name" value="beta-beta-alpha zinc fingers"/>
    <property type="match status" value="1"/>
</dbReference>
<comment type="subcellular location">
    <subcellularLocation>
        <location evidence="1">Nucleus</location>
    </subcellularLocation>
</comment>
<dbReference type="AlphaFoldDB" id="A0A9J7HSP8"/>
<reference evidence="11" key="1">
    <citation type="submission" date="2025-08" db="UniProtKB">
        <authorList>
            <consortium name="RefSeq"/>
        </authorList>
    </citation>
    <scope>IDENTIFICATION</scope>
    <source>
        <strain evidence="11">S238N-H82</strain>
        <tissue evidence="11">Testes</tissue>
    </source>
</reference>
<dbReference type="Pfam" id="PF00096">
    <property type="entry name" value="zf-C2H2"/>
    <property type="match status" value="1"/>
</dbReference>
<sequence>MTKHTGHLPFICGECGHRSALKSNLVVHMRTHTGLKPFRCPHCNYSGGSNQSLHRHVAYVHLTVAPVVCLGCSYQPNSKGALRKHYGEGEDHRSYQCTVCEKEPITYKNVLNHLAQHVDIKTATVVT</sequence>
<dbReference type="GO" id="GO:0005634">
    <property type="term" value="C:nucleus"/>
    <property type="evidence" value="ECO:0007669"/>
    <property type="project" value="UniProtKB-SubCell"/>
</dbReference>
<dbReference type="PROSITE" id="PS50157">
    <property type="entry name" value="ZINC_FINGER_C2H2_2"/>
    <property type="match status" value="2"/>
</dbReference>
<dbReference type="OMA" id="HLPFICG"/>
<evidence type="ECO:0000256" key="8">
    <source>
        <dbReference type="PROSITE-ProRule" id="PRU00042"/>
    </source>
</evidence>
<dbReference type="PANTHER" id="PTHR24392:SF31">
    <property type="entry name" value="C2H2-TYPE DOMAIN-CONTAINING PROTEIN"/>
    <property type="match status" value="1"/>
</dbReference>
<evidence type="ECO:0000313" key="11">
    <source>
        <dbReference type="RefSeq" id="XP_035663675.1"/>
    </source>
</evidence>
<dbReference type="KEGG" id="bfo:118407318"/>
<evidence type="ECO:0000313" key="10">
    <source>
        <dbReference type="Proteomes" id="UP000001554"/>
    </source>
</evidence>
<protein>
    <submittedName>
        <fullName evidence="11">Protein krueppel-like</fullName>
    </submittedName>
</protein>
<evidence type="ECO:0000256" key="7">
    <source>
        <dbReference type="ARBA" id="ARBA00023242"/>
    </source>
</evidence>
<dbReference type="FunFam" id="3.30.160.60:FF:002287">
    <property type="entry name" value="Uncharacterized protein"/>
    <property type="match status" value="1"/>
</dbReference>
<evidence type="ECO:0000256" key="6">
    <source>
        <dbReference type="ARBA" id="ARBA00023125"/>
    </source>
</evidence>
<keyword evidence="2" id="KW-0479">Metal-binding</keyword>
<keyword evidence="10" id="KW-1185">Reference proteome</keyword>
<evidence type="ECO:0000256" key="5">
    <source>
        <dbReference type="ARBA" id="ARBA00022833"/>
    </source>
</evidence>
<feature type="domain" description="C2H2-type" evidence="9">
    <location>
        <begin position="38"/>
        <end position="66"/>
    </location>
</feature>
<gene>
    <name evidence="11" type="primary">LOC118407318</name>
</gene>
<keyword evidence="4 8" id="KW-0863">Zinc-finger</keyword>
<proteinExistence type="predicted"/>
<evidence type="ECO:0000259" key="9">
    <source>
        <dbReference type="PROSITE" id="PS50157"/>
    </source>
</evidence>
<feature type="domain" description="C2H2-type" evidence="9">
    <location>
        <begin position="10"/>
        <end position="37"/>
    </location>
</feature>
<dbReference type="OrthoDB" id="3561125at2759"/>
<organism evidence="10 11">
    <name type="scientific">Branchiostoma floridae</name>
    <name type="common">Florida lancelet</name>
    <name type="synonym">Amphioxus</name>
    <dbReference type="NCBI Taxonomy" id="7739"/>
    <lineage>
        <taxon>Eukaryota</taxon>
        <taxon>Metazoa</taxon>
        <taxon>Chordata</taxon>
        <taxon>Cephalochordata</taxon>
        <taxon>Leptocardii</taxon>
        <taxon>Amphioxiformes</taxon>
        <taxon>Branchiostomatidae</taxon>
        <taxon>Branchiostoma</taxon>
    </lineage>
</organism>
<evidence type="ECO:0000256" key="3">
    <source>
        <dbReference type="ARBA" id="ARBA00022737"/>
    </source>
</evidence>
<name>A0A9J7HSP8_BRAFL</name>
<dbReference type="GeneID" id="118407318"/>
<dbReference type="InterPro" id="IPR013087">
    <property type="entry name" value="Znf_C2H2_type"/>
</dbReference>
<dbReference type="GO" id="GO:0008270">
    <property type="term" value="F:zinc ion binding"/>
    <property type="evidence" value="ECO:0007669"/>
    <property type="project" value="UniProtKB-KW"/>
</dbReference>
<evidence type="ECO:0000256" key="1">
    <source>
        <dbReference type="ARBA" id="ARBA00004123"/>
    </source>
</evidence>
<dbReference type="RefSeq" id="XP_035663675.1">
    <property type="nucleotide sequence ID" value="XM_035807782.1"/>
</dbReference>
<evidence type="ECO:0000256" key="2">
    <source>
        <dbReference type="ARBA" id="ARBA00022723"/>
    </source>
</evidence>
<dbReference type="SMART" id="SM00355">
    <property type="entry name" value="ZnF_C2H2"/>
    <property type="match status" value="4"/>
</dbReference>
<dbReference type="Proteomes" id="UP000001554">
    <property type="component" value="Unplaced"/>
</dbReference>
<keyword evidence="3" id="KW-0677">Repeat</keyword>
<keyword evidence="5" id="KW-0862">Zinc</keyword>
<keyword evidence="6" id="KW-0238">DNA-binding</keyword>
<dbReference type="Gene3D" id="3.30.160.60">
    <property type="entry name" value="Classic Zinc Finger"/>
    <property type="match status" value="3"/>
</dbReference>